<gene>
    <name evidence="5" type="ORF">DBW69_00040</name>
</gene>
<dbReference type="InterPro" id="IPR012147">
    <property type="entry name" value="P_Ac_Bu_trans"/>
</dbReference>
<evidence type="ECO:0000256" key="3">
    <source>
        <dbReference type="ARBA" id="ARBA00023315"/>
    </source>
</evidence>
<dbReference type="AlphaFoldDB" id="A0A368E2R0"/>
<evidence type="ECO:0000259" key="4">
    <source>
        <dbReference type="Pfam" id="PF01515"/>
    </source>
</evidence>
<protein>
    <submittedName>
        <fullName evidence="5">Phosphotransacetylase</fullName>
    </submittedName>
</protein>
<sequence length="318" mass="33941">MTDIINNLYHRAKKNKKRILLPETSDPRIQEAIKLLHQGGEVMPVALSADAGLPDGTEVFNNHPDKDLWLSRIYEHVKSKRGLERAKVEQSLSNPLLLSCYLLATGYVDGGVAGSIATTANVLKAGFKSLGVKDGTKTISSMFLMAMPDGRVFSYGDCAVVPNPTAAQLADITIFTSETHERLTGQKPYVAMLSFSTKGSANHAEIDKVTEAMGLVTQKAPHLNIDGELQYDAAINPAIGTKKAPDSPVAGKANVFIFPDLDAGNIGYKITQELGGARAIGPILGGFPKPWMDLSRGCCVQDIIDVAVVAALLGDAPD</sequence>
<evidence type="ECO:0000256" key="2">
    <source>
        <dbReference type="ARBA" id="ARBA00022679"/>
    </source>
</evidence>
<accession>A0A368E2R0</accession>
<evidence type="ECO:0000313" key="6">
    <source>
        <dbReference type="Proteomes" id="UP000252132"/>
    </source>
</evidence>
<dbReference type="Proteomes" id="UP000252132">
    <property type="component" value="Unassembled WGS sequence"/>
</dbReference>
<dbReference type="GO" id="GO:0016746">
    <property type="term" value="F:acyltransferase activity"/>
    <property type="evidence" value="ECO:0007669"/>
    <property type="project" value="UniProtKB-KW"/>
</dbReference>
<comment type="similarity">
    <text evidence="1">Belongs to the phosphate acetyltransferase and butyryltransferase family.</text>
</comment>
<evidence type="ECO:0000256" key="1">
    <source>
        <dbReference type="ARBA" id="ARBA00005656"/>
    </source>
</evidence>
<comment type="caution">
    <text evidence="5">The sequence shown here is derived from an EMBL/GenBank/DDBJ whole genome shotgun (WGS) entry which is preliminary data.</text>
</comment>
<dbReference type="PIRSF" id="PIRSF000428">
    <property type="entry name" value="P_Ac_trans"/>
    <property type="match status" value="1"/>
</dbReference>
<dbReference type="EMBL" id="QOQF01000001">
    <property type="protein sequence ID" value="RCL78367.1"/>
    <property type="molecule type" value="Genomic_DNA"/>
</dbReference>
<dbReference type="Gene3D" id="3.40.50.10750">
    <property type="entry name" value="Isocitrate/Isopropylmalate dehydrogenase-like"/>
    <property type="match status" value="1"/>
</dbReference>
<dbReference type="Gene3D" id="3.40.50.10950">
    <property type="match status" value="1"/>
</dbReference>
<dbReference type="Pfam" id="PF01515">
    <property type="entry name" value="PTA_PTB"/>
    <property type="match status" value="1"/>
</dbReference>
<proteinExistence type="inferred from homology"/>
<keyword evidence="3" id="KW-0012">Acyltransferase</keyword>
<reference evidence="5 6" key="1">
    <citation type="journal article" date="2018" name="Microbiome">
        <title>Fine metagenomic profile of the Mediterranean stratified and mixed water columns revealed by assembly and recruitment.</title>
        <authorList>
            <person name="Haro-Moreno J.M."/>
            <person name="Lopez-Perez M."/>
            <person name="De La Torre J.R."/>
            <person name="Picazo A."/>
            <person name="Camacho A."/>
            <person name="Rodriguez-Valera F."/>
        </authorList>
    </citation>
    <scope>NUCLEOTIDE SEQUENCE [LARGE SCALE GENOMIC DNA]</scope>
    <source>
        <strain evidence="5">MED-G55</strain>
    </source>
</reference>
<dbReference type="InterPro" id="IPR042112">
    <property type="entry name" value="P_AcTrfase_dom2"/>
</dbReference>
<dbReference type="SUPFAM" id="SSF53659">
    <property type="entry name" value="Isocitrate/Isopropylmalate dehydrogenase-like"/>
    <property type="match status" value="1"/>
</dbReference>
<dbReference type="InterPro" id="IPR050500">
    <property type="entry name" value="Phos_Acetyltrans/Butyryltrans"/>
</dbReference>
<dbReference type="InterPro" id="IPR002505">
    <property type="entry name" value="PTA_PTB"/>
</dbReference>
<evidence type="ECO:0000313" key="5">
    <source>
        <dbReference type="EMBL" id="RCL78367.1"/>
    </source>
</evidence>
<feature type="domain" description="Phosphate acetyl/butaryl transferase" evidence="4">
    <location>
        <begin position="4"/>
        <end position="311"/>
    </location>
</feature>
<dbReference type="PANTHER" id="PTHR43356">
    <property type="entry name" value="PHOSPHATE ACETYLTRANSFERASE"/>
    <property type="match status" value="1"/>
</dbReference>
<dbReference type="PANTHER" id="PTHR43356:SF1">
    <property type="entry name" value="PHOSPHATE ACETYLTRANSFERASE EUTD"/>
    <property type="match status" value="1"/>
</dbReference>
<dbReference type="NCBIfam" id="NF007233">
    <property type="entry name" value="PRK09653.1"/>
    <property type="match status" value="1"/>
</dbReference>
<keyword evidence="2" id="KW-0808">Transferase</keyword>
<dbReference type="InterPro" id="IPR042113">
    <property type="entry name" value="P_AcTrfase_dom1"/>
</dbReference>
<name>A0A368E2R0_9PROT</name>
<organism evidence="5 6">
    <name type="scientific">PS1 clade bacterium</name>
    <dbReference type="NCBI Taxonomy" id="2175152"/>
    <lineage>
        <taxon>Bacteria</taxon>
        <taxon>Pseudomonadati</taxon>
        <taxon>Pseudomonadota</taxon>
        <taxon>Alphaproteobacteria</taxon>
        <taxon>PS1 clade</taxon>
    </lineage>
</organism>